<protein>
    <submittedName>
        <fullName evidence="2">Uncharacterized protein</fullName>
    </submittedName>
</protein>
<gene>
    <name evidence="2" type="ORF">MA16_Dca028943</name>
</gene>
<keyword evidence="3" id="KW-1185">Reference proteome</keyword>
<sequence>MVRHYVNHKHTGTRRSPYRHKVVGPTVGILACAAVGVVEWPVGAMVYMFRRMKGRRIMGHPIHVVYPRVSRAIPI</sequence>
<keyword evidence="1" id="KW-0812">Transmembrane</keyword>
<proteinExistence type="predicted"/>
<feature type="transmembrane region" description="Helical" evidence="1">
    <location>
        <begin position="27"/>
        <end position="49"/>
    </location>
</feature>
<keyword evidence="1" id="KW-1133">Transmembrane helix</keyword>
<dbReference type="Proteomes" id="UP000233837">
    <property type="component" value="Unassembled WGS sequence"/>
</dbReference>
<reference evidence="2 3" key="2">
    <citation type="journal article" date="2017" name="Nature">
        <title>The Apostasia genome and the evolution of orchids.</title>
        <authorList>
            <person name="Zhang G.Q."/>
            <person name="Liu K.W."/>
            <person name="Li Z."/>
            <person name="Lohaus R."/>
            <person name="Hsiao Y.Y."/>
            <person name="Niu S.C."/>
            <person name="Wang J.Y."/>
            <person name="Lin Y.C."/>
            <person name="Xu Q."/>
            <person name="Chen L.J."/>
            <person name="Yoshida K."/>
            <person name="Fujiwara S."/>
            <person name="Wang Z.W."/>
            <person name="Zhang Y.Q."/>
            <person name="Mitsuda N."/>
            <person name="Wang M."/>
            <person name="Liu G.H."/>
            <person name="Pecoraro L."/>
            <person name="Huang H.X."/>
            <person name="Xiao X.J."/>
            <person name="Lin M."/>
            <person name="Wu X.Y."/>
            <person name="Wu W.L."/>
            <person name="Chen Y.Y."/>
            <person name="Chang S.B."/>
            <person name="Sakamoto S."/>
            <person name="Ohme-Takagi M."/>
            <person name="Yagi M."/>
            <person name="Zeng S.J."/>
            <person name="Shen C.Y."/>
            <person name="Yeh C.M."/>
            <person name="Luo Y.B."/>
            <person name="Tsai W.C."/>
            <person name="Van de Peer Y."/>
            <person name="Liu Z.J."/>
        </authorList>
    </citation>
    <scope>NUCLEOTIDE SEQUENCE [LARGE SCALE GENOMIC DNA]</scope>
    <source>
        <tissue evidence="2">The whole plant</tissue>
    </source>
</reference>
<dbReference type="EMBL" id="KZ504917">
    <property type="protein sequence ID" value="PKU60835.1"/>
    <property type="molecule type" value="Genomic_DNA"/>
</dbReference>
<name>A0A2I0VBQ1_9ASPA</name>
<accession>A0A2I0VBQ1</accession>
<keyword evidence="1" id="KW-0472">Membrane</keyword>
<evidence type="ECO:0000256" key="1">
    <source>
        <dbReference type="SAM" id="Phobius"/>
    </source>
</evidence>
<dbReference type="AlphaFoldDB" id="A0A2I0VBQ1"/>
<evidence type="ECO:0000313" key="2">
    <source>
        <dbReference type="EMBL" id="PKU60835.1"/>
    </source>
</evidence>
<evidence type="ECO:0000313" key="3">
    <source>
        <dbReference type="Proteomes" id="UP000233837"/>
    </source>
</evidence>
<dbReference type="PANTHER" id="PTHR34673:SF1">
    <property type="entry name" value="COLD-REGULATED PROTEIN"/>
    <property type="match status" value="1"/>
</dbReference>
<reference evidence="2 3" key="1">
    <citation type="journal article" date="2016" name="Sci. Rep.">
        <title>The Dendrobium catenatum Lindl. genome sequence provides insights into polysaccharide synthase, floral development and adaptive evolution.</title>
        <authorList>
            <person name="Zhang G.Q."/>
            <person name="Xu Q."/>
            <person name="Bian C."/>
            <person name="Tsai W.C."/>
            <person name="Yeh C.M."/>
            <person name="Liu K.W."/>
            <person name="Yoshida K."/>
            <person name="Zhang L.S."/>
            <person name="Chang S.B."/>
            <person name="Chen F."/>
            <person name="Shi Y."/>
            <person name="Su Y.Y."/>
            <person name="Zhang Y.Q."/>
            <person name="Chen L.J."/>
            <person name="Yin Y."/>
            <person name="Lin M."/>
            <person name="Huang H."/>
            <person name="Deng H."/>
            <person name="Wang Z.W."/>
            <person name="Zhu S.L."/>
            <person name="Zhao X."/>
            <person name="Deng C."/>
            <person name="Niu S.C."/>
            <person name="Huang J."/>
            <person name="Wang M."/>
            <person name="Liu G.H."/>
            <person name="Yang H.J."/>
            <person name="Xiao X.J."/>
            <person name="Hsiao Y.Y."/>
            <person name="Wu W.L."/>
            <person name="Chen Y.Y."/>
            <person name="Mitsuda N."/>
            <person name="Ohme-Takagi M."/>
            <person name="Luo Y.B."/>
            <person name="Van de Peer Y."/>
            <person name="Liu Z.J."/>
        </authorList>
    </citation>
    <scope>NUCLEOTIDE SEQUENCE [LARGE SCALE GENOMIC DNA]</scope>
    <source>
        <tissue evidence="2">The whole plant</tissue>
    </source>
</reference>
<organism evidence="2 3">
    <name type="scientific">Dendrobium catenatum</name>
    <dbReference type="NCBI Taxonomy" id="906689"/>
    <lineage>
        <taxon>Eukaryota</taxon>
        <taxon>Viridiplantae</taxon>
        <taxon>Streptophyta</taxon>
        <taxon>Embryophyta</taxon>
        <taxon>Tracheophyta</taxon>
        <taxon>Spermatophyta</taxon>
        <taxon>Magnoliopsida</taxon>
        <taxon>Liliopsida</taxon>
        <taxon>Asparagales</taxon>
        <taxon>Orchidaceae</taxon>
        <taxon>Epidendroideae</taxon>
        <taxon>Malaxideae</taxon>
        <taxon>Dendrobiinae</taxon>
        <taxon>Dendrobium</taxon>
    </lineage>
</organism>
<dbReference type="PANTHER" id="PTHR34673">
    <property type="entry name" value="COLD-REGULATED PROTEIN"/>
    <property type="match status" value="1"/>
</dbReference>
<dbReference type="PROSITE" id="PS51257">
    <property type="entry name" value="PROKAR_LIPOPROTEIN"/>
    <property type="match status" value="1"/>
</dbReference>